<dbReference type="AlphaFoldDB" id="A0A8X6QBH5"/>
<feature type="chain" id="PRO_5036481099" description="Prokineticin domain-containing protein" evidence="1">
    <location>
        <begin position="30"/>
        <end position="130"/>
    </location>
</feature>
<feature type="signal peptide" evidence="1">
    <location>
        <begin position="1"/>
        <end position="29"/>
    </location>
</feature>
<comment type="caution">
    <text evidence="2">The sequence shown here is derived from an EMBL/GenBank/DDBJ whole genome shotgun (WGS) entry which is preliminary data.</text>
</comment>
<name>A0A8X6QBH5_NEPPI</name>
<evidence type="ECO:0008006" key="4">
    <source>
        <dbReference type="Google" id="ProtNLM"/>
    </source>
</evidence>
<dbReference type="OrthoDB" id="6409675at2759"/>
<organism evidence="2 3">
    <name type="scientific">Nephila pilipes</name>
    <name type="common">Giant wood spider</name>
    <name type="synonym">Nephila maculata</name>
    <dbReference type="NCBI Taxonomy" id="299642"/>
    <lineage>
        <taxon>Eukaryota</taxon>
        <taxon>Metazoa</taxon>
        <taxon>Ecdysozoa</taxon>
        <taxon>Arthropoda</taxon>
        <taxon>Chelicerata</taxon>
        <taxon>Arachnida</taxon>
        <taxon>Araneae</taxon>
        <taxon>Araneomorphae</taxon>
        <taxon>Entelegynae</taxon>
        <taxon>Araneoidea</taxon>
        <taxon>Nephilidae</taxon>
        <taxon>Nephila</taxon>
    </lineage>
</organism>
<evidence type="ECO:0000256" key="1">
    <source>
        <dbReference type="SAM" id="SignalP"/>
    </source>
</evidence>
<gene>
    <name evidence="2" type="ORF">NPIL_341971</name>
</gene>
<proteinExistence type="predicted"/>
<feature type="non-terminal residue" evidence="2">
    <location>
        <position position="1"/>
    </location>
</feature>
<dbReference type="EMBL" id="BMAW01029011">
    <property type="protein sequence ID" value="GFU10191.1"/>
    <property type="molecule type" value="Genomic_DNA"/>
</dbReference>
<dbReference type="Proteomes" id="UP000887013">
    <property type="component" value="Unassembled WGS sequence"/>
</dbReference>
<keyword evidence="3" id="KW-1185">Reference proteome</keyword>
<evidence type="ECO:0000313" key="3">
    <source>
        <dbReference type="Proteomes" id="UP000887013"/>
    </source>
</evidence>
<reference evidence="2" key="1">
    <citation type="submission" date="2020-08" db="EMBL/GenBank/DDBJ databases">
        <title>Multicomponent nature underlies the extraordinary mechanical properties of spider dragline silk.</title>
        <authorList>
            <person name="Kono N."/>
            <person name="Nakamura H."/>
            <person name="Mori M."/>
            <person name="Yoshida Y."/>
            <person name="Ohtoshi R."/>
            <person name="Malay A.D."/>
            <person name="Moran D.A.P."/>
            <person name="Tomita M."/>
            <person name="Numata K."/>
            <person name="Arakawa K."/>
        </authorList>
    </citation>
    <scope>NUCLEOTIDE SEQUENCE</scope>
</reference>
<dbReference type="Gene3D" id="2.10.80.10">
    <property type="entry name" value="Lipase, subunit A"/>
    <property type="match status" value="1"/>
</dbReference>
<accession>A0A8X6QBH5</accession>
<sequence>MYRSLIGVNLLSCVPFIQFVLSITTIAHGSTSPTSEEQRGLTLCVSSLCSAVYVVVAKVGDRCVTKDDCDEDECCVSGIFSIPTGKCKKLKIKDDWCAPKVGERDRYFHMCPCGEGLSCEAEETEVLEGG</sequence>
<keyword evidence="1" id="KW-0732">Signal</keyword>
<protein>
    <recommendedName>
        <fullName evidence="4">Prokineticin domain-containing protein</fullName>
    </recommendedName>
</protein>
<evidence type="ECO:0000313" key="2">
    <source>
        <dbReference type="EMBL" id="GFU10191.1"/>
    </source>
</evidence>